<dbReference type="InterPro" id="IPR038475">
    <property type="entry name" value="RecG_C_sf"/>
</dbReference>
<reference evidence="5 6" key="1">
    <citation type="submission" date="2013-11" db="EMBL/GenBank/DDBJ databases">
        <title>Single cell genomics of uncultured Tannerella BU063 (oral taxon 286).</title>
        <authorList>
            <person name="Beall C.J."/>
            <person name="Campbell A.G."/>
            <person name="Griffen A.L."/>
            <person name="Podar M."/>
            <person name="Leys E.J."/>
        </authorList>
    </citation>
    <scope>NUCLEOTIDE SEQUENCE [LARGE SCALE GENOMIC DNA]</scope>
    <source>
        <strain evidence="5">Cell 5</strain>
    </source>
</reference>
<evidence type="ECO:0000313" key="5">
    <source>
        <dbReference type="EMBL" id="ETK03791.1"/>
    </source>
</evidence>
<dbReference type="Gene3D" id="3.30.950.30">
    <property type="entry name" value="Schlafen, AAA domain"/>
    <property type="match status" value="1"/>
</dbReference>
<evidence type="ECO:0000256" key="1">
    <source>
        <dbReference type="ARBA" id="ARBA00023015"/>
    </source>
</evidence>
<dbReference type="SMART" id="SM00420">
    <property type="entry name" value="HTH_DEOR"/>
    <property type="match status" value="1"/>
</dbReference>
<dbReference type="InterPro" id="IPR036388">
    <property type="entry name" value="WH-like_DNA-bd_sf"/>
</dbReference>
<dbReference type="SMART" id="SM00419">
    <property type="entry name" value="HTH_CRP"/>
    <property type="match status" value="1"/>
</dbReference>
<feature type="region of interest" description="Disordered" evidence="3">
    <location>
        <begin position="443"/>
        <end position="476"/>
    </location>
</feature>
<feature type="compositionally biased region" description="Basic and acidic residues" evidence="3">
    <location>
        <begin position="457"/>
        <end position="476"/>
    </location>
</feature>
<organism evidence="5 6">
    <name type="scientific">Tannerella sp. oral taxon BU063 isolate Cell 5</name>
    <dbReference type="NCBI Taxonomy" id="1410950"/>
    <lineage>
        <taxon>Bacteria</taxon>
        <taxon>Pseudomonadati</taxon>
        <taxon>Bacteroidota</taxon>
        <taxon>Bacteroidia</taxon>
        <taxon>Bacteroidales</taxon>
        <taxon>Tannerellaceae</taxon>
        <taxon>Tannerella</taxon>
    </lineage>
</organism>
<dbReference type="GO" id="GO:0003677">
    <property type="term" value="F:DNA binding"/>
    <property type="evidence" value="ECO:0007669"/>
    <property type="project" value="InterPro"/>
</dbReference>
<feature type="domain" description="HTH deoR-type" evidence="4">
    <location>
        <begin position="473"/>
        <end position="527"/>
    </location>
</feature>
<dbReference type="InterPro" id="IPR012318">
    <property type="entry name" value="HTH_CRP"/>
</dbReference>
<dbReference type="PANTHER" id="PTHR30595">
    <property type="entry name" value="GLPR-RELATED TRANSCRIPTIONAL REPRESSOR"/>
    <property type="match status" value="1"/>
</dbReference>
<dbReference type="InterPro" id="IPR011991">
    <property type="entry name" value="ArsR-like_HTH"/>
</dbReference>
<gene>
    <name evidence="5" type="ORF">T229_12155</name>
</gene>
<dbReference type="Gene3D" id="1.10.10.10">
    <property type="entry name" value="Winged helix-like DNA-binding domain superfamily/Winged helix DNA-binding domain"/>
    <property type="match status" value="1"/>
</dbReference>
<evidence type="ECO:0000256" key="3">
    <source>
        <dbReference type="SAM" id="MobiDB-lite"/>
    </source>
</evidence>
<evidence type="ECO:0000259" key="4">
    <source>
        <dbReference type="PROSITE" id="PS51000"/>
    </source>
</evidence>
<proteinExistence type="predicted"/>
<evidence type="ECO:0000313" key="6">
    <source>
        <dbReference type="Proteomes" id="UP000018872"/>
    </source>
</evidence>
<dbReference type="InterPro" id="IPR001034">
    <property type="entry name" value="DeoR_HTH"/>
</dbReference>
<dbReference type="Proteomes" id="UP000018872">
    <property type="component" value="Unassembled WGS sequence"/>
</dbReference>
<dbReference type="EMBL" id="AYYC01000729">
    <property type="protein sequence ID" value="ETK03791.1"/>
    <property type="molecule type" value="Genomic_DNA"/>
</dbReference>
<name>W2CBE0_9BACT</name>
<dbReference type="GO" id="GO:0003700">
    <property type="term" value="F:DNA-binding transcription factor activity"/>
    <property type="evidence" value="ECO:0007669"/>
    <property type="project" value="InterPro"/>
</dbReference>
<dbReference type="PANTHER" id="PTHR30595:SF6">
    <property type="entry name" value="SCHLAFEN ALBA-2 DOMAIN-CONTAINING PROTEIN"/>
    <property type="match status" value="1"/>
</dbReference>
<keyword evidence="2" id="KW-0804">Transcription</keyword>
<dbReference type="Pfam" id="PF13749">
    <property type="entry name" value="HATPase_c_4"/>
    <property type="match status" value="1"/>
</dbReference>
<dbReference type="InterPro" id="IPR013196">
    <property type="entry name" value="HTH_11"/>
</dbReference>
<dbReference type="CDD" id="cd00090">
    <property type="entry name" value="HTH_ARSR"/>
    <property type="match status" value="1"/>
</dbReference>
<comment type="caution">
    <text evidence="5">The sequence shown here is derived from an EMBL/GenBank/DDBJ whole genome shotgun (WGS) entry which is preliminary data.</text>
</comment>
<dbReference type="SUPFAM" id="SSF46785">
    <property type="entry name" value="Winged helix' DNA-binding domain"/>
    <property type="match status" value="1"/>
</dbReference>
<dbReference type="InterPro" id="IPR038461">
    <property type="entry name" value="Schlafen_AlbA_2_dom_sf"/>
</dbReference>
<dbReference type="Gene3D" id="3.30.565.60">
    <property type="match status" value="1"/>
</dbReference>
<dbReference type="InterPro" id="IPR036390">
    <property type="entry name" value="WH_DNA-bd_sf"/>
</dbReference>
<evidence type="ECO:0000256" key="2">
    <source>
        <dbReference type="ARBA" id="ARBA00023163"/>
    </source>
</evidence>
<dbReference type="Pfam" id="PF08279">
    <property type="entry name" value="HTH_11"/>
    <property type="match status" value="1"/>
</dbReference>
<accession>W2CBE0</accession>
<dbReference type="InterPro" id="IPR007421">
    <property type="entry name" value="Schlafen_AlbA_2_dom"/>
</dbReference>
<sequence>MALPINIEDLLNRQRIEGNRIEFKRGWNPAKIYQTICAFANDFDNIGGGYILVGVEEDHGRARRPVVGIPEEKLDGIQQSMVGFNNKIKPYYMPRTSVEAVDGKYVLAIWVPSGSYRPYEVLEDVLSSKSKSRWYIRSGSSTIEAKGEVLDELREMANRVPFDERGNEQIAIDDLSPVLVLDYLRRVKSRLTADFTGRTLEQVLEQLDLYEGPREQRRLKNVAAMMFSEEPHRFFPYTRVEIVLFPEGTVRNPNNFMEAPTITGSVPTMIRATLDYLRLMVIKERIRKVPYAAEAIRHFNYPYQAIEEAVVNALYHRDYQQREPVEITVEPHAISILSYAGPDRSITKEAIEQAHLLRARRYRNRRLGDFLKELDFSEGRATGIPTIQEELRNNGSPPATIETDDDRSYFLIIIPCHPDFLHDGVLNDPDKFKGRIKRGGRISDTINGTINDDEDINDSRNDSRNDSKKTISKQSRQDRLMRIIQTQPHISSRELASLLGVSYPTIWRDLSELTERGIIRYEGAKKTGRWVILNQADEGME</sequence>
<protein>
    <recommendedName>
        <fullName evidence="4">HTH deoR-type domain-containing protein</fullName>
    </recommendedName>
</protein>
<dbReference type="Pfam" id="PF04326">
    <property type="entry name" value="SLFN_AlbA_2"/>
    <property type="match status" value="1"/>
</dbReference>
<dbReference type="PATRIC" id="fig|1410950.3.peg.1832"/>
<keyword evidence="1" id="KW-0805">Transcription regulation</keyword>
<dbReference type="AlphaFoldDB" id="W2CBE0"/>
<dbReference type="PROSITE" id="PS51000">
    <property type="entry name" value="HTH_DEOR_2"/>
    <property type="match status" value="1"/>
</dbReference>